<sequence>MTTEQLPPQHTTPDQNWGAPQQRPPQRWDSRKTLAAVAVAVAVVGAGGAAIYVAGTSSDSSSSQGGMQGGPGGGQMPGGTSGASTLSSALHGEYVVSDGNGGYTTELMQTGTVTEISATSLTAKSTDGYTKTYTIDSGTAVGDNQNISSIATGDTVTVVASVSGDTATADTLTEGSDQAGQGAGGAPAGQQQQGTLPKQDSSSSGSGQTTGQG</sequence>
<proteinExistence type="predicted"/>
<keyword evidence="2" id="KW-0812">Transmembrane</keyword>
<feature type="region of interest" description="Disordered" evidence="1">
    <location>
        <begin position="54"/>
        <end position="86"/>
    </location>
</feature>
<gene>
    <name evidence="3" type="ORF">FPZ12_034140</name>
</gene>
<evidence type="ECO:0008006" key="5">
    <source>
        <dbReference type="Google" id="ProtNLM"/>
    </source>
</evidence>
<feature type="region of interest" description="Disordered" evidence="1">
    <location>
        <begin position="1"/>
        <end position="30"/>
    </location>
</feature>
<accession>A0A5N0URW8</accession>
<protein>
    <recommendedName>
        <fullName evidence="5">DUF5666 domain-containing protein</fullName>
    </recommendedName>
</protein>
<keyword evidence="4" id="KW-1185">Reference proteome</keyword>
<dbReference type="AlphaFoldDB" id="A0A5N0URW8"/>
<dbReference type="RefSeq" id="WP_144750108.1">
    <property type="nucleotide sequence ID" value="NZ_VMNW02000074.1"/>
</dbReference>
<evidence type="ECO:0000256" key="1">
    <source>
        <dbReference type="SAM" id="MobiDB-lite"/>
    </source>
</evidence>
<feature type="compositionally biased region" description="Polar residues" evidence="1">
    <location>
        <begin position="1"/>
        <end position="19"/>
    </location>
</feature>
<name>A0A5N0URW8_9PSEU</name>
<feature type="compositionally biased region" description="Low complexity" evidence="1">
    <location>
        <begin position="54"/>
        <end position="65"/>
    </location>
</feature>
<dbReference type="OrthoDB" id="3401874at2"/>
<organism evidence="3 4">
    <name type="scientific">Amycolatopsis acidicola</name>
    <dbReference type="NCBI Taxonomy" id="2596893"/>
    <lineage>
        <taxon>Bacteria</taxon>
        <taxon>Bacillati</taxon>
        <taxon>Actinomycetota</taxon>
        <taxon>Actinomycetes</taxon>
        <taxon>Pseudonocardiales</taxon>
        <taxon>Pseudonocardiaceae</taxon>
        <taxon>Amycolatopsis</taxon>
    </lineage>
</organism>
<feature type="transmembrane region" description="Helical" evidence="2">
    <location>
        <begin position="33"/>
        <end position="54"/>
    </location>
</feature>
<dbReference type="EMBL" id="VMNW02000074">
    <property type="protein sequence ID" value="KAA9153621.1"/>
    <property type="molecule type" value="Genomic_DNA"/>
</dbReference>
<keyword evidence="2" id="KW-0472">Membrane</keyword>
<evidence type="ECO:0000256" key="2">
    <source>
        <dbReference type="SAM" id="Phobius"/>
    </source>
</evidence>
<evidence type="ECO:0000313" key="3">
    <source>
        <dbReference type="EMBL" id="KAA9153621.1"/>
    </source>
</evidence>
<comment type="caution">
    <text evidence="3">The sequence shown here is derived from an EMBL/GenBank/DDBJ whole genome shotgun (WGS) entry which is preliminary data.</text>
</comment>
<reference evidence="3" key="1">
    <citation type="submission" date="2019-09" db="EMBL/GenBank/DDBJ databases">
        <authorList>
            <person name="Teo W.F.A."/>
            <person name="Duangmal K."/>
        </authorList>
    </citation>
    <scope>NUCLEOTIDE SEQUENCE [LARGE SCALE GENOMIC DNA]</scope>
    <source>
        <strain evidence="3">K81G1</strain>
    </source>
</reference>
<evidence type="ECO:0000313" key="4">
    <source>
        <dbReference type="Proteomes" id="UP000319769"/>
    </source>
</evidence>
<dbReference type="Proteomes" id="UP000319769">
    <property type="component" value="Unassembled WGS sequence"/>
</dbReference>
<feature type="region of interest" description="Disordered" evidence="1">
    <location>
        <begin position="168"/>
        <end position="213"/>
    </location>
</feature>
<keyword evidence="2" id="KW-1133">Transmembrane helix</keyword>
<feature type="compositionally biased region" description="Gly residues" evidence="1">
    <location>
        <begin position="66"/>
        <end position="81"/>
    </location>
</feature>